<protein>
    <recommendedName>
        <fullName evidence="7">Embryogenesis-associated protein EMB8</fullName>
    </recommendedName>
</protein>
<feature type="transmembrane region" description="Helical" evidence="2">
    <location>
        <begin position="1911"/>
        <end position="1934"/>
    </location>
</feature>
<evidence type="ECO:0000259" key="4">
    <source>
        <dbReference type="Pfam" id="PF24930"/>
    </source>
</evidence>
<gene>
    <name evidence="5" type="ORF">C4D60_Mb04t09310</name>
</gene>
<feature type="region of interest" description="Disordered" evidence="1">
    <location>
        <begin position="916"/>
        <end position="956"/>
    </location>
</feature>
<keyword evidence="2" id="KW-1133">Transmembrane helix</keyword>
<feature type="transmembrane region" description="Helical" evidence="2">
    <location>
        <begin position="1714"/>
        <end position="1735"/>
    </location>
</feature>
<dbReference type="GO" id="GO:0080120">
    <property type="term" value="P:CAAX-box protein maturation"/>
    <property type="evidence" value="ECO:0007669"/>
    <property type="project" value="UniProtKB-ARBA"/>
</dbReference>
<feature type="compositionally biased region" description="Basic and acidic residues" evidence="1">
    <location>
        <begin position="1170"/>
        <end position="1189"/>
    </location>
</feature>
<feature type="region of interest" description="Disordered" evidence="1">
    <location>
        <begin position="977"/>
        <end position="1009"/>
    </location>
</feature>
<dbReference type="InterPro" id="IPR003675">
    <property type="entry name" value="Rce1/LyrA-like_dom"/>
</dbReference>
<evidence type="ECO:0000313" key="5">
    <source>
        <dbReference type="EMBL" id="THU72172.1"/>
    </source>
</evidence>
<feature type="transmembrane region" description="Helical" evidence="2">
    <location>
        <begin position="1866"/>
        <end position="1899"/>
    </location>
</feature>
<sequence>MILRYIPSLFDPQTTFLPLNRLSPLRRNPRVREALLQTRRRRRRRSKLSVRCALDDLVRDLVSAFPSPASLDLLLTPAIGLAAGAALYLSSLQKGTTDVDTVVGEWVIFTSPTPFNRSVLLRCPSVSFEDGGKLLGDGVNEKLLTEERHYMNMDRGRMTVARKKGEEGPEKKMQYQRVCVATDDGGVISLDWPVNLELGMEHGLDTTVLIIPGTTEGSMDRNVRAFVFDVLQHGCFPIVMNPRGCAGSPVTTPSASSVKDDCEGVTCQRRRLPEISGWRSLALGDRKGGKQALPSRVNAPGDRLVLPFLKLQLAGGARSLPCRSPLGKGDACVILPMSSSRWQRVVGRWGGETLPRGGGLQKGYKGFGVFIALLAVASSAALAVASLDPRASNSFSKEGSGSLRENDVGSRSRKGVVDKFALRFDGLKFIETVTAHRLFTAADSDDVFTAVRFVSMARAWTTVMSVGWGYGANMLTKYLSEVGESTVLTAAVCIDNPFDLAEVTRSFPHHVSLDQKIRSGLIDILRANKELFQGKAKGFDVGRALSAKSVREFDGAISMVSHGYHTIEDFYSKISTRKLIGNLKIPVLFVQAFFCLQTRSTLLCHEHKPALDQLSDDGTVPTFSIPRGSIAENPFTSLLLCSYLPSTGITTKNSAILWCQCLAIEWISAVEFALLKGRHPLLKDVDVAINPSKGLAFIDDRTPEKSISSGVKGSHNSSGLYISHKSADRQTYGKLSQPSPVNGFLNDSVDIALKQNDAAVQGEADDNLDARSKLQQIKSADNEGTKNSRSIIDFENESAANAINEGDDEGNKVLQTAAVVMNMLDITMPSALDDEQKKKVLSAVGQGENLLRALQGAVPEDVRGKLTSAVTEILQTQGTKLNLEGLHRIDWIPNVTSKVKSRIQDSILEISIVNRGDNESNSGVDHEEKVQGDTAELNSARNSMPESIKTSEQRTSQSLGMLEAAAVDETVQKISQNQGISDRHNEDDKDLNNPCHVHNGEGKKSSHTEEQLVSILVSNTEEESLSSGMSASDHQIMPQESNELQKNEDKSPQDLRQNLHNSTKLNENSPQHSSSETPSISVTQALNALTGFDDSTQLAVNSVFGVLENMIDQLEKNSNEGDDDEIKRSKDEESQTLSPGLPTVNKDNYGRVEHRNNRSSEGSDVSLSSKHLDSHLNQKDTQSKEGVENKLGENLVADILKSSAEDSIRKSEVSTLGFNSLKNNSVGKFGPVQNCPSHIAIKPYYWGSPFEAYLQKYLYSQFPRLKPSDLDSTTDLFLDPEKGQWKMLDQAGTFHNNVGEGWKNQIISGYNENQHNSVKHGDTDNTIETSYVVLNSDFPEFEQQTGICDMKGGYNAKEEAAFCLVRDSLLDALKVEVGRRLSTSNLKEMERVLVDDMKQVADTIIQAVVLDNHLNLRLLSEVNHLTLVKFGTIEGERTVKIISSAVEETSQLKKILPVGVIVGSLLASLRKHFKIAASRDGDQIKDIEQAGNVQETLSVKDVNTKNELHDDEKVHAHNDSVSGNQNLAKVSYNDDGVMIGAVTAALGATALLAHHQQRDTYSNGQAMEVPSTETIEKGSQNEEHDRPQVATHEKIPTNIMCNLAEKAMSIAGPVVPMKDDGEVDHERLVTVLAELGQKGGLLRLVGKIALLWGGIRGAMSLTDRLISFLHISKRPLLQRVICFGFMALVLWSPVVVPLLPMLVQSWTTKTSNKFAEYACVLGLYASSMILVVLWGKRIRGYDNPLEQYGLDFTAPRGNLTLAMKISVVTKLAAFLQALGFMKGLVGGMAIVMSVHSINGLLGYASLACPSFSPLFRADPVLLLKSFVYMLLKGVRGIITAAGIALAEELLFRSWLLEEVAVDLGYYHAIVISGIAFSLIHGSLPSVPGFLLLSLALFGIKQRSQDKIYVPIGIRSGIMFTNFTLQTGGLIRYKLGTPPWLISTHPLHPFDGVVGLSVCVLLTILFFPKQPQQKICSKDNQQQNG</sequence>
<keyword evidence="2" id="KW-0472">Membrane</keyword>
<feature type="compositionally biased region" description="Basic and acidic residues" evidence="1">
    <location>
        <begin position="1148"/>
        <end position="1158"/>
    </location>
</feature>
<reference evidence="5 6" key="1">
    <citation type="journal article" date="2019" name="Nat. Plants">
        <title>Genome sequencing of Musa balbisiana reveals subgenome evolution and function divergence in polyploid bananas.</title>
        <authorList>
            <person name="Yao X."/>
        </authorList>
    </citation>
    <scope>NUCLEOTIDE SEQUENCE [LARGE SCALE GENOMIC DNA]</scope>
    <source>
        <strain evidence="6">cv. DH-PKW</strain>
        <tissue evidence="5">Leaves</tissue>
    </source>
</reference>
<keyword evidence="6" id="KW-1185">Reference proteome</keyword>
<evidence type="ECO:0000259" key="3">
    <source>
        <dbReference type="Pfam" id="PF02517"/>
    </source>
</evidence>
<dbReference type="PANTHER" id="PTHR43592">
    <property type="entry name" value="CAAX AMINO TERMINAL PROTEASE"/>
    <property type="match status" value="1"/>
</dbReference>
<dbReference type="STRING" id="52838.A0A4S8KAS3"/>
<organism evidence="5 6">
    <name type="scientific">Musa balbisiana</name>
    <name type="common">Banana</name>
    <dbReference type="NCBI Taxonomy" id="52838"/>
    <lineage>
        <taxon>Eukaryota</taxon>
        <taxon>Viridiplantae</taxon>
        <taxon>Streptophyta</taxon>
        <taxon>Embryophyta</taxon>
        <taxon>Tracheophyta</taxon>
        <taxon>Spermatophyta</taxon>
        <taxon>Magnoliopsida</taxon>
        <taxon>Liliopsida</taxon>
        <taxon>Zingiberales</taxon>
        <taxon>Musaceae</taxon>
        <taxon>Musa</taxon>
    </lineage>
</organism>
<evidence type="ECO:0000313" key="6">
    <source>
        <dbReference type="Proteomes" id="UP000317650"/>
    </source>
</evidence>
<dbReference type="EMBL" id="PYDT01000001">
    <property type="protein sequence ID" value="THU72172.1"/>
    <property type="molecule type" value="Genomic_DNA"/>
</dbReference>
<feature type="compositionally biased region" description="Basic and acidic residues" evidence="1">
    <location>
        <begin position="981"/>
        <end position="991"/>
    </location>
</feature>
<dbReference type="Pfam" id="PF02517">
    <property type="entry name" value="Rce1-like"/>
    <property type="match status" value="1"/>
</dbReference>
<keyword evidence="2" id="KW-0812">Transmembrane</keyword>
<dbReference type="PANTHER" id="PTHR43592:SF20">
    <property type="entry name" value="ALPHA_BETA-HYDROLASES SUPERFAMILY PROTEIN"/>
    <property type="match status" value="1"/>
</dbReference>
<feature type="region of interest" description="Disordered" evidence="1">
    <location>
        <begin position="1117"/>
        <end position="1189"/>
    </location>
</feature>
<dbReference type="GO" id="GO:0004175">
    <property type="term" value="F:endopeptidase activity"/>
    <property type="evidence" value="ECO:0007669"/>
    <property type="project" value="UniProtKB-ARBA"/>
</dbReference>
<feature type="domain" description="DUF7750" evidence="4">
    <location>
        <begin position="812"/>
        <end position="875"/>
    </location>
</feature>
<feature type="transmembrane region" description="Helical" evidence="2">
    <location>
        <begin position="1771"/>
        <end position="1791"/>
    </location>
</feature>
<feature type="domain" description="CAAX prenyl protease 2/Lysostaphin resistance protein A-like" evidence="3">
    <location>
        <begin position="1836"/>
        <end position="1914"/>
    </location>
</feature>
<feature type="compositionally biased region" description="Polar residues" evidence="1">
    <location>
        <begin position="1159"/>
        <end position="1169"/>
    </location>
</feature>
<dbReference type="Proteomes" id="UP000317650">
    <property type="component" value="Chromosome 4"/>
</dbReference>
<name>A0A4S8KAS3_MUSBA</name>
<feature type="transmembrane region" description="Helical" evidence="2">
    <location>
        <begin position="1680"/>
        <end position="1702"/>
    </location>
</feature>
<evidence type="ECO:0000256" key="1">
    <source>
        <dbReference type="SAM" id="MobiDB-lite"/>
    </source>
</evidence>
<dbReference type="InterPro" id="IPR056652">
    <property type="entry name" value="DUF7750"/>
</dbReference>
<feature type="transmembrane region" description="Helical" evidence="2">
    <location>
        <begin position="1946"/>
        <end position="1966"/>
    </location>
</feature>
<proteinExistence type="predicted"/>
<evidence type="ECO:0000256" key="2">
    <source>
        <dbReference type="SAM" id="Phobius"/>
    </source>
</evidence>
<feature type="compositionally biased region" description="Basic and acidic residues" evidence="1">
    <location>
        <begin position="1117"/>
        <end position="1133"/>
    </location>
</feature>
<comment type="caution">
    <text evidence="5">The sequence shown here is derived from an EMBL/GenBank/DDBJ whole genome shotgun (WGS) entry which is preliminary data.</text>
</comment>
<accession>A0A4S8KAS3</accession>
<feature type="compositionally biased region" description="Basic and acidic residues" evidence="1">
    <location>
        <begin position="998"/>
        <end position="1009"/>
    </location>
</feature>
<evidence type="ECO:0008006" key="7">
    <source>
        <dbReference type="Google" id="ProtNLM"/>
    </source>
</evidence>
<dbReference type="Pfam" id="PF24930">
    <property type="entry name" value="DUF7750"/>
    <property type="match status" value="1"/>
</dbReference>
<feature type="compositionally biased region" description="Polar residues" evidence="1">
    <location>
        <begin position="936"/>
        <end position="956"/>
    </location>
</feature>